<dbReference type="InterPro" id="IPR006629">
    <property type="entry name" value="LITAF"/>
</dbReference>
<dbReference type="AlphaFoldDB" id="A0AAD1Y3I2"/>
<evidence type="ECO:0000259" key="2">
    <source>
        <dbReference type="PROSITE" id="PS51837"/>
    </source>
</evidence>
<keyword evidence="4" id="KW-1185">Reference proteome</keyword>
<keyword evidence="1" id="KW-0472">Membrane</keyword>
<evidence type="ECO:0000313" key="4">
    <source>
        <dbReference type="Proteomes" id="UP001295684"/>
    </source>
</evidence>
<name>A0AAD1Y3I2_EUPCR</name>
<dbReference type="PROSITE" id="PS51837">
    <property type="entry name" value="LITAF"/>
    <property type="match status" value="1"/>
</dbReference>
<evidence type="ECO:0000313" key="3">
    <source>
        <dbReference type="EMBL" id="CAI2384716.1"/>
    </source>
</evidence>
<dbReference type="Proteomes" id="UP001295684">
    <property type="component" value="Unassembled WGS sequence"/>
</dbReference>
<feature type="domain" description="LITAF" evidence="2">
    <location>
        <begin position="29"/>
        <end position="111"/>
    </location>
</feature>
<keyword evidence="1" id="KW-0812">Transmembrane</keyword>
<proteinExistence type="predicted"/>
<feature type="transmembrane region" description="Helical" evidence="1">
    <location>
        <begin position="71"/>
        <end position="88"/>
    </location>
</feature>
<reference evidence="3" key="1">
    <citation type="submission" date="2023-07" db="EMBL/GenBank/DDBJ databases">
        <authorList>
            <consortium name="AG Swart"/>
            <person name="Singh M."/>
            <person name="Singh A."/>
            <person name="Seah K."/>
            <person name="Emmerich C."/>
        </authorList>
    </citation>
    <scope>NUCLEOTIDE SEQUENCE</scope>
    <source>
        <strain evidence="3">DP1</strain>
    </source>
</reference>
<dbReference type="SMART" id="SM00714">
    <property type="entry name" value="LITAF"/>
    <property type="match status" value="1"/>
</dbReference>
<accession>A0AAD1Y3I2</accession>
<comment type="caution">
    <text evidence="3">The sequence shown here is derived from an EMBL/GenBank/DDBJ whole genome shotgun (WGS) entry which is preliminary data.</text>
</comment>
<dbReference type="EMBL" id="CAMPGE010027055">
    <property type="protein sequence ID" value="CAI2384716.1"/>
    <property type="molecule type" value="Genomic_DNA"/>
</dbReference>
<evidence type="ECO:0000256" key="1">
    <source>
        <dbReference type="SAM" id="Phobius"/>
    </source>
</evidence>
<protein>
    <recommendedName>
        <fullName evidence="2">LITAF domain-containing protein</fullName>
    </recommendedName>
</protein>
<keyword evidence="1" id="KW-1133">Transmembrane helix</keyword>
<dbReference type="Pfam" id="PF10601">
    <property type="entry name" value="zf-LITAF-like"/>
    <property type="match status" value="1"/>
</dbReference>
<sequence length="125" mass="14332">MADSNTSRVDERPSNTKIVVKRKPQSIDEELAMGRSVYFIEEAVNPKQVRCPKCYHNANTVVNKIMTPSQWGAAICLACCCLCWMPFVMKQAYIYQHCCAACGEVIQTYNPTNLRYPSYYDKMEE</sequence>
<organism evidence="3 4">
    <name type="scientific">Euplotes crassus</name>
    <dbReference type="NCBI Taxonomy" id="5936"/>
    <lineage>
        <taxon>Eukaryota</taxon>
        <taxon>Sar</taxon>
        <taxon>Alveolata</taxon>
        <taxon>Ciliophora</taxon>
        <taxon>Intramacronucleata</taxon>
        <taxon>Spirotrichea</taxon>
        <taxon>Hypotrichia</taxon>
        <taxon>Euplotida</taxon>
        <taxon>Euplotidae</taxon>
        <taxon>Moneuplotes</taxon>
    </lineage>
</organism>
<gene>
    <name evidence="3" type="ORF">ECRASSUSDP1_LOCUS26250</name>
</gene>